<evidence type="ECO:0000256" key="7">
    <source>
        <dbReference type="ARBA" id="ARBA00040677"/>
    </source>
</evidence>
<keyword evidence="11" id="KW-1185">Reference proteome</keyword>
<evidence type="ECO:0000256" key="1">
    <source>
        <dbReference type="ARBA" id="ARBA00004496"/>
    </source>
</evidence>
<keyword evidence="5" id="KW-0789">Thiol protease inhibitor</keyword>
<keyword evidence="6" id="KW-0391">Immunity</keyword>
<dbReference type="GO" id="GO:0071220">
    <property type="term" value="P:cellular response to bacterial lipoprotein"/>
    <property type="evidence" value="ECO:0007669"/>
    <property type="project" value="UniProtKB-ARBA"/>
</dbReference>
<dbReference type="GO" id="GO:0005829">
    <property type="term" value="C:cytosol"/>
    <property type="evidence" value="ECO:0007669"/>
    <property type="project" value="TreeGrafter"/>
</dbReference>
<comment type="similarity">
    <text evidence="2">Belongs to the cystatin family.</text>
</comment>
<accession>A0A674MAC8</accession>
<dbReference type="PROSITE" id="PS00287">
    <property type="entry name" value="CYSTATIN"/>
    <property type="match status" value="1"/>
</dbReference>
<reference evidence="10" key="3">
    <citation type="submission" date="2025-09" db="UniProtKB">
        <authorList>
            <consortium name="Ensembl"/>
        </authorList>
    </citation>
    <scope>IDENTIFICATION</scope>
</reference>
<dbReference type="GO" id="GO:0004869">
    <property type="term" value="F:cysteine-type endopeptidase inhibitor activity"/>
    <property type="evidence" value="ECO:0007669"/>
    <property type="project" value="UniProtKB-KW"/>
</dbReference>
<dbReference type="AlphaFoldDB" id="A0A674MAC8"/>
<organism evidence="10 11">
    <name type="scientific">Takifugu rubripes</name>
    <name type="common">Japanese pufferfish</name>
    <name type="synonym">Fugu rubripes</name>
    <dbReference type="NCBI Taxonomy" id="31033"/>
    <lineage>
        <taxon>Eukaryota</taxon>
        <taxon>Metazoa</taxon>
        <taxon>Chordata</taxon>
        <taxon>Craniata</taxon>
        <taxon>Vertebrata</taxon>
        <taxon>Euteleostomi</taxon>
        <taxon>Actinopterygii</taxon>
        <taxon>Neopterygii</taxon>
        <taxon>Teleostei</taxon>
        <taxon>Neoteleostei</taxon>
        <taxon>Acanthomorphata</taxon>
        <taxon>Eupercaria</taxon>
        <taxon>Tetraodontiformes</taxon>
        <taxon>Tetradontoidea</taxon>
        <taxon>Tetraodontidae</taxon>
        <taxon>Takifugu</taxon>
    </lineage>
</organism>
<evidence type="ECO:0000256" key="6">
    <source>
        <dbReference type="ARBA" id="ARBA00022859"/>
    </source>
</evidence>
<evidence type="ECO:0000256" key="3">
    <source>
        <dbReference type="ARBA" id="ARBA00022490"/>
    </source>
</evidence>
<dbReference type="PANTHER" id="PTHR11414">
    <property type="entry name" value="CYSTATIN FAMILY MEMBER"/>
    <property type="match status" value="1"/>
</dbReference>
<dbReference type="SUPFAM" id="SSF54403">
    <property type="entry name" value="Cystatin/monellin"/>
    <property type="match status" value="2"/>
</dbReference>
<dbReference type="InterPro" id="IPR018073">
    <property type="entry name" value="Prot_inh_cystat_CS"/>
</dbReference>
<keyword evidence="4" id="KW-0646">Protease inhibitor</keyword>
<dbReference type="FunFam" id="3.10.450.10:FF:000001">
    <property type="entry name" value="Cystatin-A"/>
    <property type="match status" value="1"/>
</dbReference>
<evidence type="ECO:0000256" key="2">
    <source>
        <dbReference type="ARBA" id="ARBA00009403"/>
    </source>
</evidence>
<dbReference type="PANTHER" id="PTHR11414:SF21">
    <property type="entry name" value="CYSTATIN 14A, TANDEM DUPLICATE 1-RELATED"/>
    <property type="match status" value="1"/>
</dbReference>
<reference evidence="10 11" key="1">
    <citation type="journal article" date="2011" name="Genome Biol. Evol.">
        <title>Integration of the genetic map and genome assembly of fugu facilitates insights into distinct features of genome evolution in teleosts and mammals.</title>
        <authorList>
            <person name="Kai W."/>
            <person name="Kikuchi K."/>
            <person name="Tohari S."/>
            <person name="Chew A.K."/>
            <person name="Tay A."/>
            <person name="Fujiwara A."/>
            <person name="Hosoya S."/>
            <person name="Suetake H."/>
            <person name="Naruse K."/>
            <person name="Brenner S."/>
            <person name="Suzuki Y."/>
            <person name="Venkatesh B."/>
        </authorList>
    </citation>
    <scope>NUCLEOTIDE SEQUENCE [LARGE SCALE GENOMIC DNA]</scope>
</reference>
<dbReference type="Ensembl" id="ENSTRUT00000088287.1">
    <property type="protein sequence ID" value="ENSTRUP00000057917.1"/>
    <property type="gene ID" value="ENSTRUG00000017651.3"/>
</dbReference>
<comment type="subcellular location">
    <subcellularLocation>
        <location evidence="1">Cytoplasm</location>
    </subcellularLocation>
</comment>
<name>A0A674MAC8_TAKRU</name>
<feature type="domain" description="Cystatin" evidence="9">
    <location>
        <begin position="91"/>
        <end position="179"/>
    </location>
</feature>
<dbReference type="InterPro" id="IPR000010">
    <property type="entry name" value="Cystatin_dom"/>
</dbReference>
<protein>
    <recommendedName>
        <fullName evidence="7">Cystatin-B</fullName>
    </recommendedName>
    <alternativeName>
        <fullName evidence="8">Stefin-B</fullName>
    </alternativeName>
</protein>
<dbReference type="InterPro" id="IPR001713">
    <property type="entry name" value="Prot_inh_stefin"/>
</dbReference>
<dbReference type="SUPFAM" id="SSF58069">
    <property type="entry name" value="Virus ectodomain"/>
    <property type="match status" value="1"/>
</dbReference>
<keyword evidence="3" id="KW-0963">Cytoplasm</keyword>
<gene>
    <name evidence="10" type="primary">cst14a.2</name>
</gene>
<dbReference type="InParanoid" id="A0A674MAC8"/>
<evidence type="ECO:0000313" key="11">
    <source>
        <dbReference type="Proteomes" id="UP000005226"/>
    </source>
</evidence>
<evidence type="ECO:0000259" key="9">
    <source>
        <dbReference type="SMART" id="SM00043"/>
    </source>
</evidence>
<dbReference type="SMART" id="SM00043">
    <property type="entry name" value="CY"/>
    <property type="match status" value="1"/>
</dbReference>
<dbReference type="Proteomes" id="UP000005226">
    <property type="component" value="Chromosome 10"/>
</dbReference>
<dbReference type="GO" id="GO:0002376">
    <property type="term" value="P:immune system process"/>
    <property type="evidence" value="ECO:0007669"/>
    <property type="project" value="UniProtKB-KW"/>
</dbReference>
<reference evidence="10" key="2">
    <citation type="submission" date="2025-08" db="UniProtKB">
        <authorList>
            <consortium name="Ensembl"/>
        </authorList>
    </citation>
    <scope>IDENTIFICATION</scope>
</reference>
<evidence type="ECO:0000256" key="5">
    <source>
        <dbReference type="ARBA" id="ARBA00022704"/>
    </source>
</evidence>
<evidence type="ECO:0000256" key="8">
    <source>
        <dbReference type="ARBA" id="ARBA00041437"/>
    </source>
</evidence>
<dbReference type="Gene3D" id="3.10.450.10">
    <property type="match status" value="2"/>
</dbReference>
<dbReference type="InterPro" id="IPR046350">
    <property type="entry name" value="Cystatin_sf"/>
</dbReference>
<dbReference type="Pfam" id="PF00031">
    <property type="entry name" value="Cystatin"/>
    <property type="match status" value="1"/>
</dbReference>
<sequence>MPTLGWSKTMQATEEIQAKCDQVKAAEKKAFKVFKAVAYRDQIVCGINYIVKVINNILRLETVDYRLKVFTNLTKVALTGVKEEMTALRLMTMQNRMALDLITVKPAVEDKTGKKYEVFTAKTYTSQVVSGRNYFIKVHVGGDDYIHIRVYEKLPCHGGDIEVHSVQESKTHAEPIEYF</sequence>
<proteinExistence type="inferred from homology"/>
<evidence type="ECO:0000256" key="4">
    <source>
        <dbReference type="ARBA" id="ARBA00022690"/>
    </source>
</evidence>
<evidence type="ECO:0000313" key="10">
    <source>
        <dbReference type="Ensembl" id="ENSTRUP00000057917.1"/>
    </source>
</evidence>
<dbReference type="GeneTree" id="ENSGT00940000167204"/>